<protein>
    <recommendedName>
        <fullName evidence="3">F-box domain-containing protein</fullName>
    </recommendedName>
</protein>
<sequence length="81" mass="9318">MQLQSMQDLAGDIIYTILGHLQGSRQVLKTCSLVCKTWEPVSRSILFRSVKVNDWWKPFSHFDDFLSASPHVAAYILHLEL</sequence>
<evidence type="ECO:0008006" key="3">
    <source>
        <dbReference type="Google" id="ProtNLM"/>
    </source>
</evidence>
<feature type="non-terminal residue" evidence="1">
    <location>
        <position position="81"/>
    </location>
</feature>
<organism evidence="1 2">
    <name type="scientific">Lentinus brumalis</name>
    <dbReference type="NCBI Taxonomy" id="2498619"/>
    <lineage>
        <taxon>Eukaryota</taxon>
        <taxon>Fungi</taxon>
        <taxon>Dikarya</taxon>
        <taxon>Basidiomycota</taxon>
        <taxon>Agaricomycotina</taxon>
        <taxon>Agaricomycetes</taxon>
        <taxon>Polyporales</taxon>
        <taxon>Polyporaceae</taxon>
        <taxon>Lentinus</taxon>
    </lineage>
</organism>
<evidence type="ECO:0000313" key="2">
    <source>
        <dbReference type="Proteomes" id="UP000256964"/>
    </source>
</evidence>
<dbReference type="EMBL" id="KZ857473">
    <property type="protein sequence ID" value="RDX42964.1"/>
    <property type="molecule type" value="Genomic_DNA"/>
</dbReference>
<evidence type="ECO:0000313" key="1">
    <source>
        <dbReference type="EMBL" id="RDX42964.1"/>
    </source>
</evidence>
<dbReference type="Proteomes" id="UP000256964">
    <property type="component" value="Unassembled WGS sequence"/>
</dbReference>
<keyword evidence="2" id="KW-1185">Reference proteome</keyword>
<dbReference type="AlphaFoldDB" id="A0A371CRP1"/>
<dbReference type="SUPFAM" id="SSF81383">
    <property type="entry name" value="F-box domain"/>
    <property type="match status" value="1"/>
</dbReference>
<dbReference type="OrthoDB" id="2921803at2759"/>
<reference evidence="1 2" key="1">
    <citation type="journal article" date="2018" name="Biotechnol. Biofuels">
        <title>Integrative visual omics of the white-rot fungus Polyporus brumalis exposes the biotechnological potential of its oxidative enzymes for delignifying raw plant biomass.</title>
        <authorList>
            <person name="Miyauchi S."/>
            <person name="Rancon A."/>
            <person name="Drula E."/>
            <person name="Hage H."/>
            <person name="Chaduli D."/>
            <person name="Favel A."/>
            <person name="Grisel S."/>
            <person name="Henrissat B."/>
            <person name="Herpoel-Gimbert I."/>
            <person name="Ruiz-Duenas F.J."/>
            <person name="Chevret D."/>
            <person name="Hainaut M."/>
            <person name="Lin J."/>
            <person name="Wang M."/>
            <person name="Pangilinan J."/>
            <person name="Lipzen A."/>
            <person name="Lesage-Meessen L."/>
            <person name="Navarro D."/>
            <person name="Riley R."/>
            <person name="Grigoriev I.V."/>
            <person name="Zhou S."/>
            <person name="Raouche S."/>
            <person name="Rosso M.N."/>
        </authorList>
    </citation>
    <scope>NUCLEOTIDE SEQUENCE [LARGE SCALE GENOMIC DNA]</scope>
    <source>
        <strain evidence="1 2">BRFM 1820</strain>
    </source>
</reference>
<proteinExistence type="predicted"/>
<accession>A0A371CRP1</accession>
<dbReference type="InterPro" id="IPR036047">
    <property type="entry name" value="F-box-like_dom_sf"/>
</dbReference>
<name>A0A371CRP1_9APHY</name>
<gene>
    <name evidence="1" type="ORF">OH76DRAFT_1361827</name>
</gene>